<feature type="region of interest" description="Disordered" evidence="1">
    <location>
        <begin position="422"/>
        <end position="459"/>
    </location>
</feature>
<accession>A0A1D3JGG2</accession>
<feature type="compositionally biased region" description="Basic and acidic residues" evidence="1">
    <location>
        <begin position="199"/>
        <end position="211"/>
    </location>
</feature>
<protein>
    <submittedName>
        <fullName evidence="2">PIR protein</fullName>
    </submittedName>
</protein>
<dbReference type="EMBL" id="FLRI01000622">
    <property type="protein sequence ID" value="SBT85066.1"/>
    <property type="molecule type" value="Genomic_DNA"/>
</dbReference>
<sequence>MPEVTKDAEPEFFNKLTENTLDKNEELKEYYVKIESLYNGNCICLSRQEDEVTECEATEAIEDDQGSESDICSNNDQEYNIFFSKISNTLVKLLNQFDNFSLLQHDHSKQCVYFKYWFYDKILKNIFSDVKLEYFYEALEADDKDHEGQNVREPIVEEDREEPIEQFFDHAEEEEEEELVDGSSLNSEEDDTEESEDTQEGKNQHRYKSEDNDSDEILLSLGKSNSCNIYKLNLNQIRDIKLLYGYLEDDKSKNISSIEDEISKSTYCSSFNKTIELYNEKSKCKSDYPGKKFCRELDVFWNNYSHREIPTLNCNTEKSVPYLPPKSAGDKELQEARHTSPSPERAASSDSTTNTMIIITELIYILYLFKCSISIRPSSPSGDLSRAVSESPKGDPADITSTTQHMSDDIDEKHSLYTPKHVTAYGHPNTQIQSSHDIAGSYPPDSEASTSCHNGGVGKHCESSLQPLLTMRTEASTNLNTGGQENTEKHVEKEVGLQEETGSTNTIVSSASSVLGVSALAFMLYKFTPLGSLINNRRGGMDTWDINEEGYNENLLFSSALGNTNSNNNNYSIGYYSLGNT</sequence>
<evidence type="ECO:0000313" key="2">
    <source>
        <dbReference type="EMBL" id="SBT85066.1"/>
    </source>
</evidence>
<feature type="compositionally biased region" description="Basic and acidic residues" evidence="1">
    <location>
        <begin position="328"/>
        <end position="338"/>
    </location>
</feature>
<dbReference type="InterPro" id="IPR008780">
    <property type="entry name" value="Plasmodium_Vir"/>
</dbReference>
<keyword evidence="3" id="KW-1185">Reference proteome</keyword>
<feature type="region of interest" description="Disordered" evidence="1">
    <location>
        <begin position="323"/>
        <end position="351"/>
    </location>
</feature>
<dbReference type="VEuPathDB" id="PlasmoDB:PocGH01_00063500"/>
<evidence type="ECO:0000313" key="3">
    <source>
        <dbReference type="Proteomes" id="UP000242942"/>
    </source>
</evidence>
<dbReference type="OrthoDB" id="10442691at2759"/>
<reference evidence="2 3" key="1">
    <citation type="submission" date="2016-06" db="EMBL/GenBank/DDBJ databases">
        <authorList>
            <consortium name="Pathogen Informatics"/>
        </authorList>
    </citation>
    <scope>NUCLEOTIDE SEQUENCE [LARGE SCALE GENOMIC DNA]</scope>
    <source>
        <strain evidence="2">PocGH01</strain>
    </source>
</reference>
<gene>
    <name evidence="2" type="primary">PocGH01_00063500</name>
    <name evidence="2" type="ORF">POCGH01_00063500</name>
</gene>
<dbReference type="Proteomes" id="UP000242942">
    <property type="component" value="Unassembled WGS sequence"/>
</dbReference>
<dbReference type="VEuPathDB" id="PlasmoDB:POWCR01_000130700"/>
<proteinExistence type="predicted"/>
<name>A0A1D3JGG2_PLAOA</name>
<organism evidence="2 3">
    <name type="scientific">Plasmodium ovale</name>
    <name type="common">malaria parasite P. ovale</name>
    <dbReference type="NCBI Taxonomy" id="36330"/>
    <lineage>
        <taxon>Eukaryota</taxon>
        <taxon>Sar</taxon>
        <taxon>Alveolata</taxon>
        <taxon>Apicomplexa</taxon>
        <taxon>Aconoidasida</taxon>
        <taxon>Haemosporida</taxon>
        <taxon>Plasmodiidae</taxon>
        <taxon>Plasmodium</taxon>
        <taxon>Plasmodium (Plasmodium)</taxon>
    </lineage>
</organism>
<feature type="compositionally biased region" description="Acidic residues" evidence="1">
    <location>
        <begin position="187"/>
        <end position="198"/>
    </location>
</feature>
<dbReference type="AlphaFoldDB" id="A0A1D3JGG2"/>
<feature type="region of interest" description="Disordered" evidence="1">
    <location>
        <begin position="172"/>
        <end position="211"/>
    </location>
</feature>
<dbReference type="Pfam" id="PF05795">
    <property type="entry name" value="Plasmodium_Vir"/>
    <property type="match status" value="1"/>
</dbReference>
<feature type="region of interest" description="Disordered" evidence="1">
    <location>
        <begin position="379"/>
        <end position="409"/>
    </location>
</feature>
<evidence type="ECO:0000256" key="1">
    <source>
        <dbReference type="SAM" id="MobiDB-lite"/>
    </source>
</evidence>